<sequence length="234" mass="26597">MDFQGIKKQVLSLLGQIYLHESEDEDNYVHVARARLAQQTISKIEPTGSLSTVMLELKNLKGSPAFKDYFSSHHPESANRHFDNKLKKIWIDCQKCIDDCTKEMKDWEEDLKVRQQTLDAANTHALPILAAIKSQIISKVQGEDFKFGIFGSSYSIKDEDTGNIYPVPRRVYKIMSLLKDPRFSPAEVLEEINAIRDQAASGYQSSTLYYFGRTQDSTNRFLAELNCEAPAATH</sequence>
<dbReference type="AlphaFoldDB" id="A0A9Q5VFV7"/>
<reference evidence="1 2" key="1">
    <citation type="submission" date="2019-04" db="EMBL/GenBank/DDBJ databases">
        <title>Complete genome sequencing of Piscirickettsia salmonis strain Psal-009.</title>
        <authorList>
            <person name="Schober I."/>
            <person name="Bunk B."/>
            <person name="Sproer C."/>
            <person name="Carril G.P."/>
            <person name="Riedel T."/>
            <person name="Flores-Herrera P.A."/>
            <person name="Nourdin-Galindo G."/>
            <person name="Marshall S.H."/>
            <person name="Overmann J."/>
        </authorList>
    </citation>
    <scope>NUCLEOTIDE SEQUENCE [LARGE SCALE GENOMIC DNA]</scope>
    <source>
        <strain evidence="1 2">Psal-009</strain>
    </source>
</reference>
<evidence type="ECO:0000313" key="2">
    <source>
        <dbReference type="Proteomes" id="UP000422232"/>
    </source>
</evidence>
<gene>
    <name evidence="1" type="ORF">Psal009_02994</name>
</gene>
<protein>
    <submittedName>
        <fullName evidence="1">Uncharacterized protein</fullName>
    </submittedName>
</protein>
<keyword evidence="2" id="KW-1185">Reference proteome</keyword>
<evidence type="ECO:0000313" key="1">
    <source>
        <dbReference type="EMBL" id="QGO07057.1"/>
    </source>
</evidence>
<name>A0A9Q5VFV7_PISSA</name>
<dbReference type="EMBL" id="CP038908">
    <property type="protein sequence ID" value="QGO07057.1"/>
    <property type="molecule type" value="Genomic_DNA"/>
</dbReference>
<accession>A0A9Q5VFV7</accession>
<organism evidence="1 2">
    <name type="scientific">Piscirickettsia salmonis</name>
    <dbReference type="NCBI Taxonomy" id="1238"/>
    <lineage>
        <taxon>Bacteria</taxon>
        <taxon>Pseudomonadati</taxon>
        <taxon>Pseudomonadota</taxon>
        <taxon>Gammaproteobacteria</taxon>
        <taxon>Thiotrichales</taxon>
        <taxon>Piscirickettsiaceae</taxon>
        <taxon>Piscirickettsia</taxon>
    </lineage>
</organism>
<dbReference type="Proteomes" id="UP000422232">
    <property type="component" value="Chromosome"/>
</dbReference>
<dbReference type="GeneID" id="66739880"/>
<dbReference type="RefSeq" id="WP_016210811.1">
    <property type="nucleotide sequence ID" value="NZ_CP012413.1"/>
</dbReference>
<proteinExistence type="predicted"/>